<dbReference type="GeneID" id="17251429"/>
<organism evidence="1 2">
    <name type="scientific">Emiliania huxleyi (strain CCMP1516)</name>
    <dbReference type="NCBI Taxonomy" id="280463"/>
    <lineage>
        <taxon>Eukaryota</taxon>
        <taxon>Haptista</taxon>
        <taxon>Haptophyta</taxon>
        <taxon>Prymnesiophyceae</taxon>
        <taxon>Isochrysidales</taxon>
        <taxon>Noelaerhabdaceae</taxon>
        <taxon>Emiliania</taxon>
    </lineage>
</organism>
<accession>A0A0D3I264</accession>
<evidence type="ECO:0000313" key="2">
    <source>
        <dbReference type="Proteomes" id="UP000013827"/>
    </source>
</evidence>
<dbReference type="KEGG" id="ehx:EMIHUDRAFT_199017"/>
<dbReference type="HOGENOM" id="CLU_145733_0_0_1"/>
<dbReference type="AlphaFoldDB" id="A0A0D3I264"/>
<dbReference type="RefSeq" id="XP_005757778.1">
    <property type="nucleotide sequence ID" value="XM_005757721.1"/>
</dbReference>
<dbReference type="PaxDb" id="2903-EOD05349"/>
<name>A0A0D3I264_EMIH1</name>
<evidence type="ECO:0000313" key="1">
    <source>
        <dbReference type="EnsemblProtists" id="EOD05349"/>
    </source>
</evidence>
<sequence>MLCDVWTLARNARKLAFHPWARGRTAVVGSLCGAPIGSSTSPPATSQHGSSLDGSLPSPHGALLDGSLLSTLWTVTSASLLLLQPPPGPAPAASLRQHFSSLLLADSSSPRMTDDYPTFGDSSLFGANVYYPFAAR</sequence>
<protein>
    <submittedName>
        <fullName evidence="1">Uncharacterized protein</fullName>
    </submittedName>
</protein>
<keyword evidence="2" id="KW-1185">Reference proteome</keyword>
<proteinExistence type="predicted"/>
<reference evidence="2" key="1">
    <citation type="journal article" date="2013" name="Nature">
        <title>Pan genome of the phytoplankton Emiliania underpins its global distribution.</title>
        <authorList>
            <person name="Read B.A."/>
            <person name="Kegel J."/>
            <person name="Klute M.J."/>
            <person name="Kuo A."/>
            <person name="Lefebvre S.C."/>
            <person name="Maumus F."/>
            <person name="Mayer C."/>
            <person name="Miller J."/>
            <person name="Monier A."/>
            <person name="Salamov A."/>
            <person name="Young J."/>
            <person name="Aguilar M."/>
            <person name="Claverie J.M."/>
            <person name="Frickenhaus S."/>
            <person name="Gonzalez K."/>
            <person name="Herman E.K."/>
            <person name="Lin Y.C."/>
            <person name="Napier J."/>
            <person name="Ogata H."/>
            <person name="Sarno A.F."/>
            <person name="Shmutz J."/>
            <person name="Schroeder D."/>
            <person name="de Vargas C."/>
            <person name="Verret F."/>
            <person name="von Dassow P."/>
            <person name="Valentin K."/>
            <person name="Van de Peer Y."/>
            <person name="Wheeler G."/>
            <person name="Dacks J.B."/>
            <person name="Delwiche C.F."/>
            <person name="Dyhrman S.T."/>
            <person name="Glockner G."/>
            <person name="John U."/>
            <person name="Richards T."/>
            <person name="Worden A.Z."/>
            <person name="Zhang X."/>
            <person name="Grigoriev I.V."/>
            <person name="Allen A.E."/>
            <person name="Bidle K."/>
            <person name="Borodovsky M."/>
            <person name="Bowler C."/>
            <person name="Brownlee C."/>
            <person name="Cock J.M."/>
            <person name="Elias M."/>
            <person name="Gladyshev V.N."/>
            <person name="Groth M."/>
            <person name="Guda C."/>
            <person name="Hadaegh A."/>
            <person name="Iglesias-Rodriguez M.D."/>
            <person name="Jenkins J."/>
            <person name="Jones B.M."/>
            <person name="Lawson T."/>
            <person name="Leese F."/>
            <person name="Lindquist E."/>
            <person name="Lobanov A."/>
            <person name="Lomsadze A."/>
            <person name="Malik S.B."/>
            <person name="Marsh M.E."/>
            <person name="Mackinder L."/>
            <person name="Mock T."/>
            <person name="Mueller-Roeber B."/>
            <person name="Pagarete A."/>
            <person name="Parker M."/>
            <person name="Probert I."/>
            <person name="Quesneville H."/>
            <person name="Raines C."/>
            <person name="Rensing S.A."/>
            <person name="Riano-Pachon D.M."/>
            <person name="Richier S."/>
            <person name="Rokitta S."/>
            <person name="Shiraiwa Y."/>
            <person name="Soanes D.M."/>
            <person name="van der Giezen M."/>
            <person name="Wahlund T.M."/>
            <person name="Williams B."/>
            <person name="Wilson W."/>
            <person name="Wolfe G."/>
            <person name="Wurch L.L."/>
        </authorList>
    </citation>
    <scope>NUCLEOTIDE SEQUENCE</scope>
</reference>
<reference evidence="1" key="2">
    <citation type="submission" date="2024-10" db="UniProtKB">
        <authorList>
            <consortium name="EnsemblProtists"/>
        </authorList>
    </citation>
    <scope>IDENTIFICATION</scope>
</reference>
<dbReference type="EnsemblProtists" id="EOD05349">
    <property type="protein sequence ID" value="EOD05349"/>
    <property type="gene ID" value="EMIHUDRAFT_199017"/>
</dbReference>
<dbReference type="Proteomes" id="UP000013827">
    <property type="component" value="Unassembled WGS sequence"/>
</dbReference>